<feature type="region of interest" description="Disordered" evidence="1">
    <location>
        <begin position="557"/>
        <end position="678"/>
    </location>
</feature>
<evidence type="ECO:0000256" key="1">
    <source>
        <dbReference type="SAM" id="MobiDB-lite"/>
    </source>
</evidence>
<dbReference type="EMBL" id="UZAN01049306">
    <property type="protein sequence ID" value="VDP87283.1"/>
    <property type="molecule type" value="Genomic_DNA"/>
</dbReference>
<proteinExistence type="predicted"/>
<organism evidence="4">
    <name type="scientific">Echinostoma caproni</name>
    <dbReference type="NCBI Taxonomy" id="27848"/>
    <lineage>
        <taxon>Eukaryota</taxon>
        <taxon>Metazoa</taxon>
        <taxon>Spiralia</taxon>
        <taxon>Lophotrochozoa</taxon>
        <taxon>Platyhelminthes</taxon>
        <taxon>Trematoda</taxon>
        <taxon>Digenea</taxon>
        <taxon>Plagiorchiida</taxon>
        <taxon>Echinostomata</taxon>
        <taxon>Echinostomatoidea</taxon>
        <taxon>Echinostomatidae</taxon>
        <taxon>Echinostoma</taxon>
    </lineage>
</organism>
<dbReference type="Proteomes" id="UP000272942">
    <property type="component" value="Unassembled WGS sequence"/>
</dbReference>
<protein>
    <submittedName>
        <fullName evidence="4">DUF4206 domain-containing protein</fullName>
    </submittedName>
</protein>
<evidence type="ECO:0000313" key="2">
    <source>
        <dbReference type="EMBL" id="VDP87283.1"/>
    </source>
</evidence>
<feature type="compositionally biased region" description="Polar residues" evidence="1">
    <location>
        <begin position="492"/>
        <end position="514"/>
    </location>
</feature>
<feature type="region of interest" description="Disordered" evidence="1">
    <location>
        <begin position="474"/>
        <end position="516"/>
    </location>
</feature>
<keyword evidence="3" id="KW-1185">Reference proteome</keyword>
<evidence type="ECO:0000313" key="3">
    <source>
        <dbReference type="Proteomes" id="UP000272942"/>
    </source>
</evidence>
<gene>
    <name evidence="2" type="ORF">ECPE_LOCUS10580</name>
</gene>
<name>A0A183AUE5_9TREM</name>
<evidence type="ECO:0000313" key="4">
    <source>
        <dbReference type="WBParaSite" id="ECPE_0001061201-mRNA-1"/>
    </source>
</evidence>
<accession>A0A183AUE5</accession>
<feature type="compositionally biased region" description="Polar residues" evidence="1">
    <location>
        <begin position="602"/>
        <end position="617"/>
    </location>
</feature>
<reference evidence="4" key="1">
    <citation type="submission" date="2016-06" db="UniProtKB">
        <authorList>
            <consortium name="WormBaseParasite"/>
        </authorList>
    </citation>
    <scope>IDENTIFICATION</scope>
</reference>
<reference evidence="2 3" key="2">
    <citation type="submission" date="2018-11" db="EMBL/GenBank/DDBJ databases">
        <authorList>
            <consortium name="Pathogen Informatics"/>
        </authorList>
    </citation>
    <scope>NUCLEOTIDE SEQUENCE [LARGE SCALE GENOMIC DNA]</scope>
    <source>
        <strain evidence="2 3">Egypt</strain>
    </source>
</reference>
<dbReference type="AlphaFoldDB" id="A0A183AUE5"/>
<feature type="compositionally biased region" description="Polar residues" evidence="1">
    <location>
        <begin position="649"/>
        <end position="665"/>
    </location>
</feature>
<dbReference type="WBParaSite" id="ECPE_0001061201-mRNA-1">
    <property type="protein sequence ID" value="ECPE_0001061201-mRNA-1"/>
    <property type="gene ID" value="ECPE_0001061201"/>
</dbReference>
<feature type="compositionally biased region" description="Basic and acidic residues" evidence="1">
    <location>
        <begin position="567"/>
        <end position="582"/>
    </location>
</feature>
<feature type="compositionally biased region" description="Basic and acidic residues" evidence="1">
    <location>
        <begin position="344"/>
        <end position="356"/>
    </location>
</feature>
<sequence length="869" mass="96232">MNTENPHLNLSGLPGSIDLAIPGTCSTPIMDQNCDRLSQWAKRQNELNALNGLLHRVWHLFYPRVHSECPWNSRTDEPCDLISPLADSNVAASISGKGHHLRESQSTWCRCGDCQAQSVGETFELKDHPDVRTASTSTKLVELIQVDELSPPVITLSEAVISYRDPVEQYRIETVSPPSVHEKYQSITKSVLEYSSVNSKNSLMQSRSNISLEKSYSRGSENTLNLTLADPTQMSVQRMLDIGSRISTISPSTGVMKIIDNPSMDTKSLQSPQSEILNAYTPPSIPTRQSLVIFPSSVLSSPKIAITTEASTVPQLSAELLSDHASIDTHVNAIPKSRNSASKGSDEASSESRLDEILTKQSTVSFRSERAEDHTNGASNIDFLAETISQRKNWSPFMNTSSTLPTPALSTVKNSLSKAQTTSVELPGPDSLIHVVPSTSERLLSEMDYNKTNTDWTYMPQIKTTTTVSLDFEWKSSPEGLPPKAPSRRRSVSNFSQALSQRVESQPPQRSVSPSDHVLIDTTNEAPITSAKLPPAAEIGQNSQTISVERKMAVPKLSEKFNVPTKPIDRSPSKSTPLRDNRSVSIPSTSVLVYDSDEQQRTESPGSELAAQSTQLKSIKPKRAIRKSAEKTNKQTRRAKSHSPEFRQSIHTQSAQPTSQNVSRITTRRSRSGCVRTQSNCRPKRRTVIVREKFRPYLLDLLVPCGLIVPPYADTESPESLPACHCCSQTSCEKKTVGPQPTGHECVKDNVSIAARKPMNPTGRIAFREALARRYHTARTTRSTGYQTIYPADHLRAPRIRLVMTEDQFRHLRDTHHLNLHDQDVTELQSQRPHPAPLHTECHNVEYLQTDAFLTEQYSADPNASSSGG</sequence>
<feature type="region of interest" description="Disordered" evidence="1">
    <location>
        <begin position="331"/>
        <end position="356"/>
    </location>
</feature>